<dbReference type="Proteomes" id="UP000053271">
    <property type="component" value="Unassembled WGS sequence"/>
</dbReference>
<dbReference type="GO" id="GO:0005829">
    <property type="term" value="C:cytosol"/>
    <property type="evidence" value="ECO:0007669"/>
    <property type="project" value="TreeGrafter"/>
</dbReference>
<comment type="cofactor">
    <cofactor evidence="1">
        <name>pyridoxal 5'-phosphate</name>
        <dbReference type="ChEBI" id="CHEBI:597326"/>
    </cofactor>
</comment>
<dbReference type="GO" id="GO:0030170">
    <property type="term" value="F:pyridoxal phosphate binding"/>
    <property type="evidence" value="ECO:0007669"/>
    <property type="project" value="InterPro"/>
</dbReference>
<feature type="domain" description="Aminotransferase class I/classII large" evidence="5">
    <location>
        <begin position="164"/>
        <end position="385"/>
    </location>
</feature>
<keyword evidence="3 6" id="KW-0808">Transferase</keyword>
<sequence length="396" mass="42830">MTAPPTAAVSEWQDLVPYLRADDGRWHNLAAGMPMQNPSLAELARRAYRTVVERPDFPDRIGRYHDVMGDGELRERLAALYGNHFGLPLSRDNVLVTPGAQAAFHHLSAHVAGQGRRIVFAGPEYPGYRTHPGARYDMLLPEVRDVGPHEFRYLPPRGALGPDVGAVVLSRPGNPTGSVVPDAHLEELARECAAVGALLVVDNAYGPILPGLAFGEPGLPWGDNVVLVQSFSKASLAGERLGFVLAAEPVLRTLAEYQARAVVFPPQVIQLVAAELLSDDRYTALCAGPLRASVRERHRLVRGLLEDLLTVEFAVHCLDGGQFQWVCLPGLPGSTAELFPVLADAGVLVAPSAPFYLPQLREDPHARRCLRIGVTAPRPALERGVEIFAEVANAHG</sequence>
<dbReference type="SUPFAM" id="SSF53383">
    <property type="entry name" value="PLP-dependent transferases"/>
    <property type="match status" value="1"/>
</dbReference>
<dbReference type="GO" id="GO:1901605">
    <property type="term" value="P:alpha-amino acid metabolic process"/>
    <property type="evidence" value="ECO:0007669"/>
    <property type="project" value="TreeGrafter"/>
</dbReference>
<gene>
    <name evidence="6" type="ORF">AQJ30_14000</name>
</gene>
<evidence type="ECO:0000259" key="5">
    <source>
        <dbReference type="Pfam" id="PF00155"/>
    </source>
</evidence>
<keyword evidence="6" id="KW-0670">Pyruvate</keyword>
<dbReference type="EMBL" id="LMWS01000017">
    <property type="protein sequence ID" value="KUN37991.1"/>
    <property type="molecule type" value="Genomic_DNA"/>
</dbReference>
<evidence type="ECO:0000256" key="2">
    <source>
        <dbReference type="ARBA" id="ARBA00022576"/>
    </source>
</evidence>
<evidence type="ECO:0000313" key="7">
    <source>
        <dbReference type="Proteomes" id="UP000053271"/>
    </source>
</evidence>
<dbReference type="InterPro" id="IPR015424">
    <property type="entry name" value="PyrdxlP-dep_Trfase"/>
</dbReference>
<accession>A0A117QNF7</accession>
<dbReference type="InterPro" id="IPR015421">
    <property type="entry name" value="PyrdxlP-dep_Trfase_major"/>
</dbReference>
<keyword evidence="7" id="KW-1185">Reference proteome</keyword>
<dbReference type="InterPro" id="IPR050859">
    <property type="entry name" value="Class-I_PLP-dep_aminotransf"/>
</dbReference>
<evidence type="ECO:0000256" key="1">
    <source>
        <dbReference type="ARBA" id="ARBA00001933"/>
    </source>
</evidence>
<dbReference type="PANTHER" id="PTHR42790:SF4">
    <property type="entry name" value="VALINE--PYRUVATE AMINOTRANSFERASE"/>
    <property type="match status" value="1"/>
</dbReference>
<dbReference type="Gene3D" id="3.40.640.10">
    <property type="entry name" value="Type I PLP-dependent aspartate aminotransferase-like (Major domain)"/>
    <property type="match status" value="1"/>
</dbReference>
<dbReference type="GO" id="GO:0009042">
    <property type="term" value="F:valine-pyruvate transaminase activity"/>
    <property type="evidence" value="ECO:0007669"/>
    <property type="project" value="TreeGrafter"/>
</dbReference>
<dbReference type="InterPro" id="IPR004839">
    <property type="entry name" value="Aminotransferase_I/II_large"/>
</dbReference>
<evidence type="ECO:0000256" key="4">
    <source>
        <dbReference type="ARBA" id="ARBA00022898"/>
    </source>
</evidence>
<dbReference type="AlphaFoldDB" id="A0A117QNF7"/>
<evidence type="ECO:0000313" key="6">
    <source>
        <dbReference type="EMBL" id="KUN37991.1"/>
    </source>
</evidence>
<feature type="domain" description="Aminotransferase class I/classII large" evidence="5">
    <location>
        <begin position="61"/>
        <end position="130"/>
    </location>
</feature>
<dbReference type="CDD" id="cd00609">
    <property type="entry name" value="AAT_like"/>
    <property type="match status" value="1"/>
</dbReference>
<comment type="caution">
    <text evidence="6">The sequence shown here is derived from an EMBL/GenBank/DDBJ whole genome shotgun (WGS) entry which is preliminary data.</text>
</comment>
<dbReference type="STRING" id="68231.AQJ30_14000"/>
<evidence type="ECO:0000256" key="3">
    <source>
        <dbReference type="ARBA" id="ARBA00022679"/>
    </source>
</evidence>
<organism evidence="6 7">
    <name type="scientific">Streptomyces longwoodensis</name>
    <dbReference type="NCBI Taxonomy" id="68231"/>
    <lineage>
        <taxon>Bacteria</taxon>
        <taxon>Bacillati</taxon>
        <taxon>Actinomycetota</taxon>
        <taxon>Actinomycetes</taxon>
        <taxon>Kitasatosporales</taxon>
        <taxon>Streptomycetaceae</taxon>
        <taxon>Streptomyces</taxon>
    </lineage>
</organism>
<keyword evidence="4" id="KW-0663">Pyridoxal phosphate</keyword>
<keyword evidence="2 6" id="KW-0032">Aminotransferase</keyword>
<reference evidence="6 7" key="1">
    <citation type="submission" date="2015-10" db="EMBL/GenBank/DDBJ databases">
        <title>Draft genome sequence of Streptomyces longwoodensis DSM 41677, type strain for the species Streptomyces longwoodensis.</title>
        <authorList>
            <person name="Ruckert C."/>
            <person name="Winkler A."/>
            <person name="Kalinowski J."/>
            <person name="Kampfer P."/>
            <person name="Glaeser S."/>
        </authorList>
    </citation>
    <scope>NUCLEOTIDE SEQUENCE [LARGE SCALE GENOMIC DNA]</scope>
    <source>
        <strain evidence="6 7">DSM 41677</strain>
    </source>
</reference>
<name>A0A117QNF7_9ACTN</name>
<dbReference type="RefSeq" id="WP_067233246.1">
    <property type="nucleotide sequence ID" value="NZ_KQ948552.1"/>
</dbReference>
<proteinExistence type="predicted"/>
<dbReference type="Pfam" id="PF00155">
    <property type="entry name" value="Aminotran_1_2"/>
    <property type="match status" value="2"/>
</dbReference>
<dbReference type="PANTHER" id="PTHR42790">
    <property type="entry name" value="AMINOTRANSFERASE"/>
    <property type="match status" value="1"/>
</dbReference>
<dbReference type="GeneID" id="91425712"/>
<protein>
    <submittedName>
        <fullName evidence="6">Valine--pyruvate aminotransferase</fullName>
    </submittedName>
</protein>